<dbReference type="EMBL" id="JACSQD010000007">
    <property type="protein sequence ID" value="MBD7996440.1"/>
    <property type="molecule type" value="Genomic_DNA"/>
</dbReference>
<dbReference type="RefSeq" id="WP_191808728.1">
    <property type="nucleotide sequence ID" value="NZ_JACSQD010000007.1"/>
</dbReference>
<dbReference type="InterPro" id="IPR006059">
    <property type="entry name" value="SBP"/>
</dbReference>
<gene>
    <name evidence="3" type="ORF">H9639_14150</name>
</gene>
<evidence type="ECO:0000256" key="2">
    <source>
        <dbReference type="SAM" id="SignalP"/>
    </source>
</evidence>
<reference evidence="3 4" key="1">
    <citation type="submission" date="2020-08" db="EMBL/GenBank/DDBJ databases">
        <title>A Genomic Blueprint of the Chicken Gut Microbiome.</title>
        <authorList>
            <person name="Gilroy R."/>
            <person name="Ravi A."/>
            <person name="Getino M."/>
            <person name="Pursley I."/>
            <person name="Horton D.L."/>
            <person name="Alikhan N.-F."/>
            <person name="Baker D."/>
            <person name="Gharbi K."/>
            <person name="Hall N."/>
            <person name="Watson M."/>
            <person name="Adriaenssens E.M."/>
            <person name="Foster-Nyarko E."/>
            <person name="Jarju S."/>
            <person name="Secka A."/>
            <person name="Antonio M."/>
            <person name="Oren A."/>
            <person name="Chaudhuri R."/>
            <person name="La Ragione R.M."/>
            <person name="Hildebrand F."/>
            <person name="Pallen M.J."/>
        </authorList>
    </citation>
    <scope>NUCLEOTIDE SEQUENCE [LARGE SCALE GENOMIC DNA]</scope>
    <source>
        <strain evidence="3 4">Sa2CUA1</strain>
    </source>
</reference>
<dbReference type="Gene3D" id="3.40.190.10">
    <property type="entry name" value="Periplasmic binding protein-like II"/>
    <property type="match status" value="2"/>
</dbReference>
<dbReference type="Proteomes" id="UP000609874">
    <property type="component" value="Unassembled WGS sequence"/>
</dbReference>
<name>A0ABR8UV55_9MICC</name>
<dbReference type="PROSITE" id="PS51257">
    <property type="entry name" value="PROKAR_LIPOPROTEIN"/>
    <property type="match status" value="1"/>
</dbReference>
<dbReference type="Pfam" id="PF13416">
    <property type="entry name" value="SBP_bac_8"/>
    <property type="match status" value="1"/>
</dbReference>
<accession>A0ABR8UV55</accession>
<feature type="signal peptide" evidence="2">
    <location>
        <begin position="1"/>
        <end position="21"/>
    </location>
</feature>
<evidence type="ECO:0000313" key="4">
    <source>
        <dbReference type="Proteomes" id="UP000609874"/>
    </source>
</evidence>
<proteinExistence type="predicted"/>
<feature type="chain" id="PRO_5047170417" evidence="2">
    <location>
        <begin position="22"/>
        <end position="359"/>
    </location>
</feature>
<keyword evidence="1 2" id="KW-0732">Signal</keyword>
<evidence type="ECO:0000313" key="3">
    <source>
        <dbReference type="EMBL" id="MBD7996440.1"/>
    </source>
</evidence>
<comment type="caution">
    <text evidence="3">The sequence shown here is derived from an EMBL/GenBank/DDBJ whole genome shotgun (WGS) entry which is preliminary data.</text>
</comment>
<keyword evidence="4" id="KW-1185">Reference proteome</keyword>
<evidence type="ECO:0000256" key="1">
    <source>
        <dbReference type="ARBA" id="ARBA00022729"/>
    </source>
</evidence>
<organism evidence="3 4">
    <name type="scientific">Arthrobacter gallicola</name>
    <dbReference type="NCBI Taxonomy" id="2762225"/>
    <lineage>
        <taxon>Bacteria</taxon>
        <taxon>Bacillati</taxon>
        <taxon>Actinomycetota</taxon>
        <taxon>Actinomycetes</taxon>
        <taxon>Micrococcales</taxon>
        <taxon>Micrococcaceae</taxon>
        <taxon>Arthrobacter</taxon>
    </lineage>
</organism>
<dbReference type="SUPFAM" id="SSF53850">
    <property type="entry name" value="Periplasmic binding protein-like II"/>
    <property type="match status" value="1"/>
</dbReference>
<sequence length="359" mass="37358">MSLPRNRAAKLAAAASVTVSAALVLSGCGASGDAAGESRTLVLSAFPFGVEPFEEAVVKPFEAKTGINVEIETGSNADRLSSLDLADGDAGIDVMLMSDFYAAMGEEKGLFQAVDADKVPNLENIADFAVSDDFSGPSYSYQLNGVMYRTADVSAEKAASWDLYGDKSYAGRLAFPDISTTGGQLSVTAAASSYGSDPYDIDAALETIGGWAPNILKFVSSSTEITNLLVQGEIVASPTLNGFATDLMASGEPVAWTATDTGRYMATNRVLIPSGAKNVDAAHEFIDYLLSAEAQTASAELVGDLPVNPDATVPDSLTAVVGDIAEDPIAAGFSTLDFATIVANYDSWVDRFAREASSK</sequence>
<dbReference type="PANTHER" id="PTHR30006">
    <property type="entry name" value="THIAMINE-BINDING PERIPLASMIC PROTEIN-RELATED"/>
    <property type="match status" value="1"/>
</dbReference>
<protein>
    <submittedName>
        <fullName evidence="3">Extracellular solute-binding protein</fullName>
    </submittedName>
</protein>
<dbReference type="PANTHER" id="PTHR30006:SF2">
    <property type="entry name" value="ABC TRANSPORTER SUBSTRATE-BINDING PROTEIN"/>
    <property type="match status" value="1"/>
</dbReference>